<dbReference type="SUPFAM" id="SSF46689">
    <property type="entry name" value="Homeodomain-like"/>
    <property type="match status" value="1"/>
</dbReference>
<evidence type="ECO:0000313" key="5">
    <source>
        <dbReference type="Proteomes" id="UP000466931"/>
    </source>
</evidence>
<organism evidence="4 5">
    <name type="scientific">Mycolicibacterium confluentis</name>
    <dbReference type="NCBI Taxonomy" id="28047"/>
    <lineage>
        <taxon>Bacteria</taxon>
        <taxon>Bacillati</taxon>
        <taxon>Actinomycetota</taxon>
        <taxon>Actinomycetes</taxon>
        <taxon>Mycobacteriales</taxon>
        <taxon>Mycobacteriaceae</taxon>
        <taxon>Mycolicibacterium</taxon>
    </lineage>
</organism>
<dbReference type="AlphaFoldDB" id="A0A7I7XSI1"/>
<evidence type="ECO:0000313" key="4">
    <source>
        <dbReference type="EMBL" id="BBZ32190.1"/>
    </source>
</evidence>
<proteinExistence type="predicted"/>
<dbReference type="InterPro" id="IPR001647">
    <property type="entry name" value="HTH_TetR"/>
</dbReference>
<feature type="DNA-binding region" description="H-T-H motif" evidence="2">
    <location>
        <begin position="34"/>
        <end position="53"/>
    </location>
</feature>
<accession>A0A7I7XSI1</accession>
<dbReference type="Pfam" id="PF00440">
    <property type="entry name" value="TetR_N"/>
    <property type="match status" value="1"/>
</dbReference>
<dbReference type="RefSeq" id="WP_234812996.1">
    <property type="nucleotide sequence ID" value="NZ_AP022612.1"/>
</dbReference>
<dbReference type="InterPro" id="IPR009057">
    <property type="entry name" value="Homeodomain-like_sf"/>
</dbReference>
<evidence type="ECO:0000256" key="1">
    <source>
        <dbReference type="ARBA" id="ARBA00023125"/>
    </source>
</evidence>
<dbReference type="EMBL" id="AP022612">
    <property type="protein sequence ID" value="BBZ32190.1"/>
    <property type="molecule type" value="Genomic_DNA"/>
</dbReference>
<gene>
    <name evidence="4" type="ORF">MCNF_07950</name>
</gene>
<evidence type="ECO:0000259" key="3">
    <source>
        <dbReference type="PROSITE" id="PS50977"/>
    </source>
</evidence>
<evidence type="ECO:0000256" key="2">
    <source>
        <dbReference type="PROSITE-ProRule" id="PRU00335"/>
    </source>
</evidence>
<dbReference type="PANTHER" id="PTHR30055">
    <property type="entry name" value="HTH-TYPE TRANSCRIPTIONAL REGULATOR RUTR"/>
    <property type="match status" value="1"/>
</dbReference>
<dbReference type="GO" id="GO:0003700">
    <property type="term" value="F:DNA-binding transcription factor activity"/>
    <property type="evidence" value="ECO:0007669"/>
    <property type="project" value="TreeGrafter"/>
</dbReference>
<name>A0A7I7XSI1_9MYCO</name>
<feature type="domain" description="HTH tetR-type" evidence="3">
    <location>
        <begin position="11"/>
        <end position="71"/>
    </location>
</feature>
<reference evidence="4" key="2">
    <citation type="submission" date="2020-02" db="EMBL/GenBank/DDBJ databases">
        <authorList>
            <person name="Matsumoto Y."/>
            <person name="Motooka D."/>
            <person name="Nakamura S."/>
        </authorList>
    </citation>
    <scope>NUCLEOTIDE SEQUENCE</scope>
    <source>
        <strain evidence="4">JCM 13671</strain>
    </source>
</reference>
<dbReference type="PANTHER" id="PTHR30055:SF226">
    <property type="entry name" value="HTH-TYPE TRANSCRIPTIONAL REGULATOR PKSA"/>
    <property type="match status" value="1"/>
</dbReference>
<dbReference type="Proteomes" id="UP000466931">
    <property type="component" value="Chromosome"/>
</dbReference>
<dbReference type="GO" id="GO:0000976">
    <property type="term" value="F:transcription cis-regulatory region binding"/>
    <property type="evidence" value="ECO:0007669"/>
    <property type="project" value="TreeGrafter"/>
</dbReference>
<dbReference type="Gene3D" id="1.10.10.60">
    <property type="entry name" value="Homeodomain-like"/>
    <property type="match status" value="1"/>
</dbReference>
<protein>
    <submittedName>
        <fullName evidence="4">TetR family transcriptional regulator</fullName>
    </submittedName>
</protein>
<dbReference type="PROSITE" id="PS50977">
    <property type="entry name" value="HTH_TETR_2"/>
    <property type="match status" value="1"/>
</dbReference>
<reference evidence="4" key="1">
    <citation type="journal article" date="2019" name="Emerg. Microbes Infect.">
        <title>Comprehensive subspecies identification of 175 nontuberculous mycobacteria species based on 7547 genomic profiles.</title>
        <authorList>
            <person name="Matsumoto Y."/>
            <person name="Kinjo T."/>
            <person name="Motooka D."/>
            <person name="Nabeya D."/>
            <person name="Jung N."/>
            <person name="Uechi K."/>
            <person name="Horii T."/>
            <person name="Iida T."/>
            <person name="Fujita J."/>
            <person name="Nakamura S."/>
        </authorList>
    </citation>
    <scope>NUCLEOTIDE SEQUENCE [LARGE SCALE GENOMIC DNA]</scope>
    <source>
        <strain evidence="4">JCM 13671</strain>
    </source>
</reference>
<dbReference type="InterPro" id="IPR050109">
    <property type="entry name" value="HTH-type_TetR-like_transc_reg"/>
</dbReference>
<sequence length="207" mass="22268">MQPFDGADGTPEERSLIIDAAYACLSGPRTGPVPVAAILERAGVSTRAFYRHFESKDALFIAMLERESDELVRRLEHIPETVPGGPVEELRAWVEQMFDLVNDPRRATKMDVIDSDEVRVAKGYCAVRDRIRAERERSLIAILDRGLCAGVFPDAEPSADAAAISGAVSRVLAGMADPAAPSSEEAIAGILSFAHRALGVHRTAGTA</sequence>
<keyword evidence="5" id="KW-1185">Reference proteome</keyword>
<keyword evidence="1 2" id="KW-0238">DNA-binding</keyword>
<dbReference type="Gene3D" id="1.10.357.10">
    <property type="entry name" value="Tetracycline Repressor, domain 2"/>
    <property type="match status" value="1"/>
</dbReference>